<keyword evidence="5 6" id="KW-0472">Membrane</keyword>
<organism evidence="7 8">
    <name type="scientific">Nocardioides aquaticus</name>
    <dbReference type="NCBI Taxonomy" id="160826"/>
    <lineage>
        <taxon>Bacteria</taxon>
        <taxon>Bacillati</taxon>
        <taxon>Actinomycetota</taxon>
        <taxon>Actinomycetes</taxon>
        <taxon>Propionibacteriales</taxon>
        <taxon>Nocardioidaceae</taxon>
        <taxon>Nocardioides</taxon>
    </lineage>
</organism>
<evidence type="ECO:0000256" key="4">
    <source>
        <dbReference type="ARBA" id="ARBA00022989"/>
    </source>
</evidence>
<dbReference type="Gene3D" id="1.20.1740.10">
    <property type="entry name" value="Amino acid/polyamine transporter I"/>
    <property type="match status" value="1"/>
</dbReference>
<dbReference type="InterPro" id="IPR050367">
    <property type="entry name" value="APC_superfamily"/>
</dbReference>
<reference evidence="7 8" key="1">
    <citation type="submission" date="2021-05" db="EMBL/GenBank/DDBJ databases">
        <title>Complete genome of Nocardioides aquaticus KCTC 9944T isolated from meromictic and hypersaline Ekho Lake, Antarctica.</title>
        <authorList>
            <person name="Hwang K."/>
            <person name="Kim K.M."/>
            <person name="Choe H."/>
        </authorList>
    </citation>
    <scope>NUCLEOTIDE SEQUENCE [LARGE SCALE GENOMIC DNA]</scope>
    <source>
        <strain evidence="7 8">KCTC 9944</strain>
    </source>
</reference>
<accession>A0ABX8ERU8</accession>
<feature type="transmembrane region" description="Helical" evidence="6">
    <location>
        <begin position="233"/>
        <end position="256"/>
    </location>
</feature>
<protein>
    <submittedName>
        <fullName evidence="7">Amino acid permease YhdG</fullName>
    </submittedName>
</protein>
<dbReference type="PANTHER" id="PTHR42770">
    <property type="entry name" value="AMINO ACID TRANSPORTER-RELATED"/>
    <property type="match status" value="1"/>
</dbReference>
<evidence type="ECO:0000313" key="7">
    <source>
        <dbReference type="EMBL" id="QVT81798.1"/>
    </source>
</evidence>
<comment type="subcellular location">
    <subcellularLocation>
        <location evidence="1">Cell membrane</location>
        <topology evidence="1">Multi-pass membrane protein</topology>
    </subcellularLocation>
</comment>
<feature type="transmembrane region" description="Helical" evidence="6">
    <location>
        <begin position="172"/>
        <end position="193"/>
    </location>
</feature>
<feature type="transmembrane region" description="Helical" evidence="6">
    <location>
        <begin position="428"/>
        <end position="447"/>
    </location>
</feature>
<feature type="transmembrane region" description="Helical" evidence="6">
    <location>
        <begin position="292"/>
        <end position="317"/>
    </location>
</feature>
<feature type="transmembrane region" description="Helical" evidence="6">
    <location>
        <begin position="199"/>
        <end position="221"/>
    </location>
</feature>
<sequence>MTDTHADSQQFTRVLGRWDVLAVAFGSMIGFGWVVLAGGFLEDAGTGGAALAFVLGGVIMVLVGLTYAELVAAMPKAGGEHNYVLRGLGSRAAFVTSWSLVLGYVSVVAFEAVALPQTLLYLAPDMLAGRLWSVAGYEVYLSWVAVGIAGAVVITALNYVGVRPAAVFQGLAVLFLLAVGVLLLVGSAVGGSADDMRPLFSGGVGGIVAVLVAVPFLFVGFDVIPQSAEEIDLPFAMIGKLVVVSVVAAAAFYVVVMLTVGSSLPRGEIAASTLPAADGMAALWGSDTFGTILVLGGVAGILTSWNGFLLGASRLLYAMAASGMVPHWFAKVHPRYRTPSNALLFIGGLSVLAPLFGEQMLVWLVDAGGFAIVVGFFMVSTTFVVLRRREPGMERPFRLRAGQPLGVLAALLSLGLGVLFLPGMPAALIWPAEWVILGLWWAAGLVLMRRLPRIGPGVGAEEELVAAARAGR</sequence>
<feature type="transmembrane region" description="Helical" evidence="6">
    <location>
        <begin position="338"/>
        <end position="356"/>
    </location>
</feature>
<keyword evidence="2" id="KW-1003">Cell membrane</keyword>
<feature type="transmembrane region" description="Helical" evidence="6">
    <location>
        <begin position="140"/>
        <end position="160"/>
    </location>
</feature>
<feature type="transmembrane region" description="Helical" evidence="6">
    <location>
        <begin position="47"/>
        <end position="71"/>
    </location>
</feature>
<keyword evidence="8" id="KW-1185">Reference proteome</keyword>
<feature type="transmembrane region" description="Helical" evidence="6">
    <location>
        <begin position="20"/>
        <end position="41"/>
    </location>
</feature>
<feature type="transmembrane region" description="Helical" evidence="6">
    <location>
        <begin position="362"/>
        <end position="385"/>
    </location>
</feature>
<dbReference type="InterPro" id="IPR002293">
    <property type="entry name" value="AA/rel_permease1"/>
</dbReference>
<keyword evidence="3 6" id="KW-0812">Transmembrane</keyword>
<gene>
    <name evidence="7" type="primary">yhdG_5</name>
    <name evidence="7" type="ORF">ENKNEFLB_04215</name>
</gene>
<proteinExistence type="predicted"/>
<dbReference type="RefSeq" id="WP_214057110.1">
    <property type="nucleotide sequence ID" value="NZ_BAAAHS010000028.1"/>
</dbReference>
<dbReference type="PANTHER" id="PTHR42770:SF7">
    <property type="entry name" value="MEMBRANE PROTEIN"/>
    <property type="match status" value="1"/>
</dbReference>
<name>A0ABX8ERU8_9ACTN</name>
<dbReference type="Pfam" id="PF13520">
    <property type="entry name" value="AA_permease_2"/>
    <property type="match status" value="1"/>
</dbReference>
<dbReference type="PIRSF" id="PIRSF006060">
    <property type="entry name" value="AA_transporter"/>
    <property type="match status" value="1"/>
</dbReference>
<evidence type="ECO:0000256" key="3">
    <source>
        <dbReference type="ARBA" id="ARBA00022692"/>
    </source>
</evidence>
<keyword evidence="4 6" id="KW-1133">Transmembrane helix</keyword>
<evidence type="ECO:0000256" key="6">
    <source>
        <dbReference type="SAM" id="Phobius"/>
    </source>
</evidence>
<dbReference type="Proteomes" id="UP000679307">
    <property type="component" value="Chromosome"/>
</dbReference>
<feature type="transmembrane region" description="Helical" evidence="6">
    <location>
        <begin position="92"/>
        <end position="120"/>
    </location>
</feature>
<evidence type="ECO:0000256" key="2">
    <source>
        <dbReference type="ARBA" id="ARBA00022475"/>
    </source>
</evidence>
<feature type="transmembrane region" description="Helical" evidence="6">
    <location>
        <begin position="405"/>
        <end position="422"/>
    </location>
</feature>
<dbReference type="EMBL" id="CP075371">
    <property type="protein sequence ID" value="QVT81798.1"/>
    <property type="molecule type" value="Genomic_DNA"/>
</dbReference>
<evidence type="ECO:0000313" key="8">
    <source>
        <dbReference type="Proteomes" id="UP000679307"/>
    </source>
</evidence>
<evidence type="ECO:0000256" key="5">
    <source>
        <dbReference type="ARBA" id="ARBA00023136"/>
    </source>
</evidence>
<evidence type="ECO:0000256" key="1">
    <source>
        <dbReference type="ARBA" id="ARBA00004651"/>
    </source>
</evidence>